<dbReference type="Proteomes" id="UP000236291">
    <property type="component" value="Unassembled WGS sequence"/>
</dbReference>
<dbReference type="InterPro" id="IPR032675">
    <property type="entry name" value="LRR_dom_sf"/>
</dbReference>
<dbReference type="GO" id="GO:0007165">
    <property type="term" value="P:signal transduction"/>
    <property type="evidence" value="ECO:0007669"/>
    <property type="project" value="InterPro"/>
</dbReference>
<evidence type="ECO:0000256" key="2">
    <source>
        <dbReference type="ARBA" id="ARBA00022614"/>
    </source>
</evidence>
<evidence type="ECO:0000256" key="3">
    <source>
        <dbReference type="ARBA" id="ARBA00022737"/>
    </source>
</evidence>
<evidence type="ECO:0000259" key="10">
    <source>
        <dbReference type="Pfam" id="PF23282"/>
    </source>
</evidence>
<evidence type="ECO:0000259" key="8">
    <source>
        <dbReference type="Pfam" id="PF01582"/>
    </source>
</evidence>
<keyword evidence="2" id="KW-0433">Leucine-rich repeat</keyword>
<evidence type="ECO:0000256" key="1">
    <source>
        <dbReference type="ARBA" id="ARBA00011982"/>
    </source>
</evidence>
<comment type="catalytic activity">
    <reaction evidence="6">
        <text>NAD(+) + H2O = ADP-D-ribose + nicotinamide + H(+)</text>
        <dbReference type="Rhea" id="RHEA:16301"/>
        <dbReference type="ChEBI" id="CHEBI:15377"/>
        <dbReference type="ChEBI" id="CHEBI:15378"/>
        <dbReference type="ChEBI" id="CHEBI:17154"/>
        <dbReference type="ChEBI" id="CHEBI:57540"/>
        <dbReference type="ChEBI" id="CHEBI:57967"/>
        <dbReference type="EC" id="3.2.2.6"/>
    </reaction>
    <physiologicalReaction direction="left-to-right" evidence="6">
        <dbReference type="Rhea" id="RHEA:16302"/>
    </physiologicalReaction>
</comment>
<dbReference type="PANTHER" id="PTHR11017:SF568">
    <property type="entry name" value="ADP-RIBOSYL CYCLASE_CYCLIC ADP-RIBOSE HYDROLASE"/>
    <property type="match status" value="1"/>
</dbReference>
<proteinExistence type="predicted"/>
<dbReference type="SUPFAM" id="SSF52058">
    <property type="entry name" value="L domain-like"/>
    <property type="match status" value="1"/>
</dbReference>
<dbReference type="Pfam" id="PF01582">
    <property type="entry name" value="TIR"/>
    <property type="match status" value="1"/>
</dbReference>
<reference evidence="11 12" key="2">
    <citation type="journal article" date="2017" name="Front. Plant Sci.">
        <title>Gene Classification and Mining of Molecular Markers Useful in Red Clover (Trifolium pratense) Breeding.</title>
        <authorList>
            <person name="Istvanek J."/>
            <person name="Dluhosova J."/>
            <person name="Dluhos P."/>
            <person name="Patkova L."/>
            <person name="Nedelnik J."/>
            <person name="Repkova J."/>
        </authorList>
    </citation>
    <scope>NUCLEOTIDE SEQUENCE [LARGE SCALE GENOMIC DNA]</scope>
    <source>
        <strain evidence="12">cv. Tatra</strain>
        <tissue evidence="11">Young leaves</tissue>
    </source>
</reference>
<feature type="domain" description="C-JID" evidence="9">
    <location>
        <begin position="634"/>
        <end position="678"/>
    </location>
</feature>
<dbReference type="EC" id="3.2.2.6" evidence="1"/>
<dbReference type="Gene3D" id="3.40.50.10140">
    <property type="entry name" value="Toll/interleukin-1 receptor homology (TIR) domain"/>
    <property type="match status" value="2"/>
</dbReference>
<dbReference type="Gene3D" id="3.80.10.10">
    <property type="entry name" value="Ribonuclease Inhibitor"/>
    <property type="match status" value="1"/>
</dbReference>
<dbReference type="GO" id="GO:0061809">
    <property type="term" value="F:NAD+ nucleosidase activity, cyclic ADP-ribose generating"/>
    <property type="evidence" value="ECO:0007669"/>
    <property type="project" value="UniProtKB-EC"/>
</dbReference>
<dbReference type="SUPFAM" id="SSF52540">
    <property type="entry name" value="P-loop containing nucleoside triphosphate hydrolases"/>
    <property type="match status" value="1"/>
</dbReference>
<dbReference type="Gene3D" id="1.10.8.430">
    <property type="entry name" value="Helical domain of apoptotic protease-activating factors"/>
    <property type="match status" value="1"/>
</dbReference>
<organism evidence="11 12">
    <name type="scientific">Trifolium pratense</name>
    <name type="common">Red clover</name>
    <dbReference type="NCBI Taxonomy" id="57577"/>
    <lineage>
        <taxon>Eukaryota</taxon>
        <taxon>Viridiplantae</taxon>
        <taxon>Streptophyta</taxon>
        <taxon>Embryophyta</taxon>
        <taxon>Tracheophyta</taxon>
        <taxon>Spermatophyta</taxon>
        <taxon>Magnoliopsida</taxon>
        <taxon>eudicotyledons</taxon>
        <taxon>Gunneridae</taxon>
        <taxon>Pentapetalae</taxon>
        <taxon>rosids</taxon>
        <taxon>fabids</taxon>
        <taxon>Fabales</taxon>
        <taxon>Fabaceae</taxon>
        <taxon>Papilionoideae</taxon>
        <taxon>50 kb inversion clade</taxon>
        <taxon>NPAAA clade</taxon>
        <taxon>Hologalegina</taxon>
        <taxon>IRL clade</taxon>
        <taxon>Trifolieae</taxon>
        <taxon>Trifolium</taxon>
    </lineage>
</organism>
<evidence type="ECO:0000256" key="5">
    <source>
        <dbReference type="ARBA" id="ARBA00023027"/>
    </source>
</evidence>
<feature type="domain" description="Disease resistance protein Roq1-like winged-helix" evidence="10">
    <location>
        <begin position="311"/>
        <end position="354"/>
    </location>
</feature>
<dbReference type="AlphaFoldDB" id="A0A2K3PS76"/>
<dbReference type="InterPro" id="IPR000157">
    <property type="entry name" value="TIR_dom"/>
</dbReference>
<keyword evidence="4" id="KW-0378">Hydrolase</keyword>
<dbReference type="Pfam" id="PF00931">
    <property type="entry name" value="NB-ARC"/>
    <property type="match status" value="1"/>
</dbReference>
<dbReference type="InterPro" id="IPR058192">
    <property type="entry name" value="WHD_ROQ1-like"/>
</dbReference>
<keyword evidence="3" id="KW-0677">Repeat</keyword>
<dbReference type="InterPro" id="IPR045344">
    <property type="entry name" value="C-JID"/>
</dbReference>
<dbReference type="PANTHER" id="PTHR11017">
    <property type="entry name" value="LEUCINE-RICH REPEAT-CONTAINING PROTEIN"/>
    <property type="match status" value="1"/>
</dbReference>
<evidence type="ECO:0000259" key="9">
    <source>
        <dbReference type="Pfam" id="PF20160"/>
    </source>
</evidence>
<sequence length="698" mass="79087">MLGSSSSIAAMSPPPLIPKHDVFLSFRGEDTRYNFISHLYAELCRKNIKTFIDYELVLPSNVRHHRQSFAEAFGTHQHRYKDKVDAWKVALTQVVALSGWDSQVTRPEHTLVTDLVKDILRKLSRSFLSDYQGLVGIEKHIEKIQSMLHLESPAVRIIGIWGMGGIGKTTIARLLEEDNASYGNINRYYNIQRLEQTKALLVLDDVNDSDQLINLIVRHIKFGQEMSFQDSLQLFCLNAFKQNHPIETHVGLLEKVLNYAKGVPLTLEVLGLFLQGRPREAWESELQKLEGLPDLKTFGVLKLSYDGLDDEQKDIFLDIACFYRGHLENAVAQTLDCCGFSTRIGMEVLKDLPYIYFRRSFPQNFCPGNLVKLDMPHSHLEQLWEGNQAIPNLKRINLSYSHKLIRLPDLCLSPSIEEIILTHCLNLVQTFPEVLEPSETFVHINLTKTTIKELPSSLKNLVGVRNLCLKLCSDLMSLPNSIVNLKHLSRLDCSGCTSLTKIPKNIGCLSSLKELSLQESGIVNLPESIPIRHHLSSLTSLDLSDCKRLECIPFPPLPPYINQLLTFDSPSIKRVMSNSTRLNLNLPSDSNETGTFKFHFTNSQELDARAHINIVTEAWLRITEVTYRSVFSCFPGNAIPRWFPYRCQGHSVTAKKTTLDWCSGNNRLVGFALCVVLGNVDMDVDDNVYLCVVALHYI</sequence>
<dbReference type="GO" id="GO:0006952">
    <property type="term" value="P:defense response"/>
    <property type="evidence" value="ECO:0007669"/>
    <property type="project" value="InterPro"/>
</dbReference>
<dbReference type="Gene3D" id="3.40.50.300">
    <property type="entry name" value="P-loop containing nucleotide triphosphate hydrolases"/>
    <property type="match status" value="1"/>
</dbReference>
<dbReference type="EMBL" id="ASHM01009995">
    <property type="protein sequence ID" value="PNY18145.1"/>
    <property type="molecule type" value="Genomic_DNA"/>
</dbReference>
<dbReference type="Pfam" id="PF07725">
    <property type="entry name" value="LRR_3"/>
    <property type="match status" value="1"/>
</dbReference>
<dbReference type="SUPFAM" id="SSF52200">
    <property type="entry name" value="Toll/Interleukin receptor TIR domain"/>
    <property type="match status" value="1"/>
</dbReference>
<evidence type="ECO:0000256" key="4">
    <source>
        <dbReference type="ARBA" id="ARBA00022801"/>
    </source>
</evidence>
<protein>
    <recommendedName>
        <fullName evidence="1">ADP-ribosyl cyclase/cyclic ADP-ribose hydrolase</fullName>
        <ecNumber evidence="1">3.2.2.6</ecNumber>
    </recommendedName>
</protein>
<accession>A0A2K3PS76</accession>
<dbReference type="InterPro" id="IPR002182">
    <property type="entry name" value="NB-ARC"/>
</dbReference>
<dbReference type="InterPro" id="IPR044974">
    <property type="entry name" value="Disease_R_plants"/>
</dbReference>
<dbReference type="Pfam" id="PF23282">
    <property type="entry name" value="WHD_ROQ1"/>
    <property type="match status" value="1"/>
</dbReference>
<dbReference type="InterPro" id="IPR027417">
    <property type="entry name" value="P-loop_NTPase"/>
</dbReference>
<gene>
    <name evidence="11" type="ORF">L195_g014902</name>
</gene>
<evidence type="ECO:0000313" key="11">
    <source>
        <dbReference type="EMBL" id="PNY18145.1"/>
    </source>
</evidence>
<reference evidence="11 12" key="1">
    <citation type="journal article" date="2014" name="Am. J. Bot.">
        <title>Genome assembly and annotation for red clover (Trifolium pratense; Fabaceae).</title>
        <authorList>
            <person name="Istvanek J."/>
            <person name="Jaros M."/>
            <person name="Krenek A."/>
            <person name="Repkova J."/>
        </authorList>
    </citation>
    <scope>NUCLEOTIDE SEQUENCE [LARGE SCALE GENOMIC DNA]</scope>
    <source>
        <strain evidence="12">cv. Tatra</strain>
        <tissue evidence="11">Young leaves</tissue>
    </source>
</reference>
<evidence type="ECO:0000313" key="12">
    <source>
        <dbReference type="Proteomes" id="UP000236291"/>
    </source>
</evidence>
<name>A0A2K3PS76_TRIPR</name>
<dbReference type="PRINTS" id="PR00364">
    <property type="entry name" value="DISEASERSIST"/>
</dbReference>
<dbReference type="Pfam" id="PF20160">
    <property type="entry name" value="C-JID"/>
    <property type="match status" value="1"/>
</dbReference>
<feature type="domain" description="TIR" evidence="8">
    <location>
        <begin position="19"/>
        <end position="57"/>
    </location>
</feature>
<dbReference type="InterPro" id="IPR035897">
    <property type="entry name" value="Toll_tir_struct_dom_sf"/>
</dbReference>
<dbReference type="GO" id="GO:0043531">
    <property type="term" value="F:ADP binding"/>
    <property type="evidence" value="ECO:0007669"/>
    <property type="project" value="InterPro"/>
</dbReference>
<comment type="caution">
    <text evidence="11">The sequence shown here is derived from an EMBL/GenBank/DDBJ whole genome shotgun (WGS) entry which is preliminary data.</text>
</comment>
<evidence type="ECO:0000256" key="6">
    <source>
        <dbReference type="ARBA" id="ARBA00047304"/>
    </source>
</evidence>
<dbReference type="InterPro" id="IPR042197">
    <property type="entry name" value="Apaf_helical"/>
</dbReference>
<dbReference type="InterPro" id="IPR011713">
    <property type="entry name" value="Leu-rich_rpt_3"/>
</dbReference>
<keyword evidence="5" id="KW-0520">NAD</keyword>
<feature type="domain" description="NB-ARC" evidence="7">
    <location>
        <begin position="138"/>
        <end position="178"/>
    </location>
</feature>
<evidence type="ECO:0000259" key="7">
    <source>
        <dbReference type="Pfam" id="PF00931"/>
    </source>
</evidence>